<keyword evidence="1 3" id="KW-0732">Signal</keyword>
<dbReference type="InterPro" id="IPR005135">
    <property type="entry name" value="Endo/exonuclease/phosphatase"/>
</dbReference>
<evidence type="ECO:0000313" key="6">
    <source>
        <dbReference type="Proteomes" id="UP001597459"/>
    </source>
</evidence>
<gene>
    <name evidence="5" type="ORF">ACFSTE_06445</name>
</gene>
<evidence type="ECO:0000256" key="3">
    <source>
        <dbReference type="SAM" id="SignalP"/>
    </source>
</evidence>
<evidence type="ECO:0000313" key="5">
    <source>
        <dbReference type="EMBL" id="MFD2590466.1"/>
    </source>
</evidence>
<feature type="chain" id="PRO_5045890901" evidence="3">
    <location>
        <begin position="21"/>
        <end position="332"/>
    </location>
</feature>
<dbReference type="Proteomes" id="UP001597459">
    <property type="component" value="Unassembled WGS sequence"/>
</dbReference>
<dbReference type="Pfam" id="PF03372">
    <property type="entry name" value="Exo_endo_phos"/>
    <property type="match status" value="1"/>
</dbReference>
<feature type="signal peptide" evidence="3">
    <location>
        <begin position="1"/>
        <end position="20"/>
    </location>
</feature>
<dbReference type="PROSITE" id="PS51257">
    <property type="entry name" value="PROKAR_LIPOPROTEIN"/>
    <property type="match status" value="1"/>
</dbReference>
<dbReference type="InterPro" id="IPR036691">
    <property type="entry name" value="Endo/exonu/phosph_ase_sf"/>
</dbReference>
<reference evidence="6" key="1">
    <citation type="journal article" date="2019" name="Int. J. Syst. Evol. Microbiol.">
        <title>The Global Catalogue of Microorganisms (GCM) 10K type strain sequencing project: providing services to taxonomists for standard genome sequencing and annotation.</title>
        <authorList>
            <consortium name="The Broad Institute Genomics Platform"/>
            <consortium name="The Broad Institute Genome Sequencing Center for Infectious Disease"/>
            <person name="Wu L."/>
            <person name="Ma J."/>
        </authorList>
    </citation>
    <scope>NUCLEOTIDE SEQUENCE [LARGE SCALE GENOMIC DNA]</scope>
    <source>
        <strain evidence="6">KCTC 42423</strain>
    </source>
</reference>
<dbReference type="RefSeq" id="WP_378257538.1">
    <property type="nucleotide sequence ID" value="NZ_JBHSJV010000001.1"/>
</dbReference>
<evidence type="ECO:0000259" key="4">
    <source>
        <dbReference type="Pfam" id="PF03372"/>
    </source>
</evidence>
<dbReference type="CDD" id="cd09078">
    <property type="entry name" value="nSMase"/>
    <property type="match status" value="1"/>
</dbReference>
<accession>A0ABW5N5R2</accession>
<dbReference type="PANTHER" id="PTHR16320">
    <property type="entry name" value="SPHINGOMYELINASE FAMILY MEMBER"/>
    <property type="match status" value="1"/>
</dbReference>
<protein>
    <submittedName>
        <fullName evidence="5">Sphingomyelin phosphodiesterase</fullName>
    </submittedName>
</protein>
<dbReference type="EMBL" id="JBHULX010000004">
    <property type="protein sequence ID" value="MFD2590466.1"/>
    <property type="molecule type" value="Genomic_DNA"/>
</dbReference>
<proteinExistence type="predicted"/>
<organism evidence="5 6">
    <name type="scientific">Aquimarina hainanensis</name>
    <dbReference type="NCBI Taxonomy" id="1578017"/>
    <lineage>
        <taxon>Bacteria</taxon>
        <taxon>Pseudomonadati</taxon>
        <taxon>Bacteroidota</taxon>
        <taxon>Flavobacteriia</taxon>
        <taxon>Flavobacteriales</taxon>
        <taxon>Flavobacteriaceae</taxon>
        <taxon>Aquimarina</taxon>
    </lineage>
</organism>
<comment type="caution">
    <text evidence="5">The sequence shown here is derived from an EMBL/GenBank/DDBJ whole genome shotgun (WGS) entry which is preliminary data.</text>
</comment>
<name>A0ABW5N5R2_9FLAO</name>
<dbReference type="InterPro" id="IPR017766">
    <property type="entry name" value="Sphingomyelinase/PLipase_C"/>
</dbReference>
<keyword evidence="6" id="KW-1185">Reference proteome</keyword>
<dbReference type="SUPFAM" id="SSF56219">
    <property type="entry name" value="DNase I-like"/>
    <property type="match status" value="1"/>
</dbReference>
<dbReference type="InterPro" id="IPR038772">
    <property type="entry name" value="Sph/SMPD2-like"/>
</dbReference>
<dbReference type="PANTHER" id="PTHR16320:SF23">
    <property type="entry name" value="SPHINGOMYELINASE C 1"/>
    <property type="match status" value="1"/>
</dbReference>
<sequence length="332" mass="38307">MKFRVLIPLFFCSIFLVSCSKDDDTTLQNTIQESSSKVPFIQKSLHVMSYNIFHLPGIASVSHYKEKERAIAQLEYLKSMRNSIDVIVFQEGFNQQAETYLLDKLSRYYPYNTRLVGQFCYAGNYWNSISGNCSNSPFVVNGGVTIYSKYPILEKHQLVFEHSGYGTPDYYANKGAAFVKIKKDNYIYNIVGTHLQADHNAYNGSSVRLRQLREIKNWITGFSISKNEPLIYAGDMNVEYTNPSDYAQMKHILHAEINYTFNPSTEMGTYSNQNTIVVKNYPNYNDSLDYILHSTEHKSPVTPPEMKVLRPMKNGEDLSDHFPVFTKYSFRY</sequence>
<feature type="domain" description="Endonuclease/exonuclease/phosphatase" evidence="4">
    <location>
        <begin position="48"/>
        <end position="321"/>
    </location>
</feature>
<evidence type="ECO:0000256" key="1">
    <source>
        <dbReference type="ARBA" id="ARBA00022729"/>
    </source>
</evidence>
<evidence type="ECO:0000256" key="2">
    <source>
        <dbReference type="ARBA" id="ARBA00022801"/>
    </source>
</evidence>
<dbReference type="Gene3D" id="3.60.10.10">
    <property type="entry name" value="Endonuclease/exonuclease/phosphatase"/>
    <property type="match status" value="1"/>
</dbReference>
<keyword evidence="2" id="KW-0378">Hydrolase</keyword>